<keyword evidence="1" id="KW-0547">Nucleotide-binding</keyword>
<comment type="caution">
    <text evidence="4">The sequence shown here is derived from an EMBL/GenBank/DDBJ whole genome shotgun (WGS) entry which is preliminary data.</text>
</comment>
<evidence type="ECO:0000313" key="5">
    <source>
        <dbReference type="Proteomes" id="UP000646827"/>
    </source>
</evidence>
<dbReference type="Gene3D" id="3.40.50.300">
    <property type="entry name" value="P-loop containing nucleotide triphosphate hydrolases"/>
    <property type="match status" value="1"/>
</dbReference>
<dbReference type="PANTHER" id="PTHR10492:SF57">
    <property type="entry name" value="ATP-DEPENDENT DNA HELICASE"/>
    <property type="match status" value="1"/>
</dbReference>
<comment type="cofactor">
    <cofactor evidence="1">
        <name>Mg(2+)</name>
        <dbReference type="ChEBI" id="CHEBI:18420"/>
    </cofactor>
</comment>
<name>A0A8H7VB54_9FUNG</name>
<dbReference type="InterPro" id="IPR049163">
    <property type="entry name" value="Pif1-like_2B_dom"/>
</dbReference>
<dbReference type="GO" id="GO:0006281">
    <property type="term" value="P:DNA repair"/>
    <property type="evidence" value="ECO:0007669"/>
    <property type="project" value="UniProtKB-KW"/>
</dbReference>
<feature type="domain" description="DNA helicase Pif1-like 2B" evidence="3">
    <location>
        <begin position="241"/>
        <end position="282"/>
    </location>
</feature>
<dbReference type="InterPro" id="IPR027417">
    <property type="entry name" value="P-loop_NTPase"/>
</dbReference>
<comment type="similarity">
    <text evidence="1">Belongs to the helicase family.</text>
</comment>
<keyword evidence="1" id="KW-0234">DNA repair</keyword>
<organism evidence="4 5">
    <name type="scientific">Circinella minor</name>
    <dbReference type="NCBI Taxonomy" id="1195481"/>
    <lineage>
        <taxon>Eukaryota</taxon>
        <taxon>Fungi</taxon>
        <taxon>Fungi incertae sedis</taxon>
        <taxon>Mucoromycota</taxon>
        <taxon>Mucoromycotina</taxon>
        <taxon>Mucoromycetes</taxon>
        <taxon>Mucorales</taxon>
        <taxon>Lichtheimiaceae</taxon>
        <taxon>Circinella</taxon>
    </lineage>
</organism>
<dbReference type="InterPro" id="IPR010285">
    <property type="entry name" value="DNA_helicase_pif1-like_DEAD"/>
</dbReference>
<reference evidence="4 5" key="1">
    <citation type="submission" date="2020-12" db="EMBL/GenBank/DDBJ databases">
        <title>Metabolic potential, ecology and presence of endohyphal bacteria is reflected in genomic diversity of Mucoromycotina.</title>
        <authorList>
            <person name="Muszewska A."/>
            <person name="Okrasinska A."/>
            <person name="Steczkiewicz K."/>
            <person name="Drgas O."/>
            <person name="Orlowska M."/>
            <person name="Perlinska-Lenart U."/>
            <person name="Aleksandrzak-Piekarczyk T."/>
            <person name="Szatraj K."/>
            <person name="Zielenkiewicz U."/>
            <person name="Pilsyk S."/>
            <person name="Malc E."/>
            <person name="Mieczkowski P."/>
            <person name="Kruszewska J.S."/>
            <person name="Biernat P."/>
            <person name="Pawlowska J."/>
        </authorList>
    </citation>
    <scope>NUCLEOTIDE SEQUENCE [LARGE SCALE GENOMIC DNA]</scope>
    <source>
        <strain evidence="4 5">CBS 142.35</strain>
    </source>
</reference>
<dbReference type="GO" id="GO:0016787">
    <property type="term" value="F:hydrolase activity"/>
    <property type="evidence" value="ECO:0007669"/>
    <property type="project" value="UniProtKB-KW"/>
</dbReference>
<keyword evidence="1" id="KW-0347">Helicase</keyword>
<dbReference type="GO" id="GO:0043139">
    <property type="term" value="F:5'-3' DNA helicase activity"/>
    <property type="evidence" value="ECO:0007669"/>
    <property type="project" value="UniProtKB-EC"/>
</dbReference>
<dbReference type="EC" id="5.6.2.3" evidence="1"/>
<keyword evidence="5" id="KW-1185">Reference proteome</keyword>
<dbReference type="AlphaFoldDB" id="A0A8H7VB54"/>
<sequence>MDEAGNNYTLRCHLAVVTSGTAALLLDGGCIAHSTFAIPLDVYEDTYCSITPKSDKGRKLLREAQFIVWDEASMVSKDTIHAVDHTLRDLMHHQDAALKHVQFGGKIVIFGGDFRQVLPVIRNGTKAQIVNQSLNQANFWNQVTIHHLRPNIQVQQVSNINDANTLCGFSEYLLRIGDGSESVATDTEDRVHAILTPKNKNVADINDLIIERLYPGRDIEEFLSADSMADPEDQLSYPTKLLNELNPSSLLPHKLKLRLGCLVMLLHNLNPSKGLCNGTQLISRSFHWYVTEAEIVTGSHAAFTMTINKVQGQTMDQVGLYLPEHPFPHGLLYVAMSCVHTPRSIHITLNRDSSSINRLLGFYTRNVVYREVLL</sequence>
<dbReference type="EMBL" id="JAEPRB010000367">
    <property type="protein sequence ID" value="KAG2216726.1"/>
    <property type="molecule type" value="Genomic_DNA"/>
</dbReference>
<evidence type="ECO:0000259" key="3">
    <source>
        <dbReference type="Pfam" id="PF21530"/>
    </source>
</evidence>
<dbReference type="OrthoDB" id="3366231at2759"/>
<dbReference type="GO" id="GO:0000723">
    <property type="term" value="P:telomere maintenance"/>
    <property type="evidence" value="ECO:0007669"/>
    <property type="project" value="InterPro"/>
</dbReference>
<keyword evidence="1" id="KW-0227">DNA damage</keyword>
<dbReference type="Pfam" id="PF21530">
    <property type="entry name" value="Pif1_2B_dom"/>
    <property type="match status" value="1"/>
</dbReference>
<dbReference type="Pfam" id="PF05970">
    <property type="entry name" value="PIF1"/>
    <property type="match status" value="1"/>
</dbReference>
<evidence type="ECO:0000313" key="4">
    <source>
        <dbReference type="EMBL" id="KAG2216726.1"/>
    </source>
</evidence>
<dbReference type="SUPFAM" id="SSF52540">
    <property type="entry name" value="P-loop containing nucleoside triphosphate hydrolases"/>
    <property type="match status" value="1"/>
</dbReference>
<keyword evidence="1" id="KW-0233">DNA recombination</keyword>
<accession>A0A8H7VB54</accession>
<comment type="catalytic activity">
    <reaction evidence="1">
        <text>ATP + H2O = ADP + phosphate + H(+)</text>
        <dbReference type="Rhea" id="RHEA:13065"/>
        <dbReference type="ChEBI" id="CHEBI:15377"/>
        <dbReference type="ChEBI" id="CHEBI:15378"/>
        <dbReference type="ChEBI" id="CHEBI:30616"/>
        <dbReference type="ChEBI" id="CHEBI:43474"/>
        <dbReference type="ChEBI" id="CHEBI:456216"/>
        <dbReference type="EC" id="5.6.2.3"/>
    </reaction>
</comment>
<gene>
    <name evidence="4" type="ORF">INT45_013837</name>
</gene>
<protein>
    <recommendedName>
        <fullName evidence="1">ATP-dependent DNA helicase</fullName>
        <ecNumber evidence="1">5.6.2.3</ecNumber>
    </recommendedName>
</protein>
<keyword evidence="1" id="KW-0378">Hydrolase</keyword>
<dbReference type="Proteomes" id="UP000646827">
    <property type="component" value="Unassembled WGS sequence"/>
</dbReference>
<dbReference type="GO" id="GO:0006310">
    <property type="term" value="P:DNA recombination"/>
    <property type="evidence" value="ECO:0007669"/>
    <property type="project" value="UniProtKB-KW"/>
</dbReference>
<dbReference type="GO" id="GO:0005524">
    <property type="term" value="F:ATP binding"/>
    <property type="evidence" value="ECO:0007669"/>
    <property type="project" value="UniProtKB-KW"/>
</dbReference>
<evidence type="ECO:0000256" key="1">
    <source>
        <dbReference type="RuleBase" id="RU363044"/>
    </source>
</evidence>
<feature type="domain" description="DNA helicase Pif1-like DEAD-box helicase" evidence="2">
    <location>
        <begin position="13"/>
        <end position="183"/>
    </location>
</feature>
<dbReference type="PANTHER" id="PTHR10492">
    <property type="match status" value="1"/>
</dbReference>
<evidence type="ECO:0000259" key="2">
    <source>
        <dbReference type="Pfam" id="PF05970"/>
    </source>
</evidence>
<proteinExistence type="inferred from homology"/>
<keyword evidence="1" id="KW-0067">ATP-binding</keyword>